<feature type="domain" description="Inosine/uridine-preferring nucleoside hydrolase" evidence="3">
    <location>
        <begin position="5"/>
        <end position="298"/>
    </location>
</feature>
<protein>
    <submittedName>
        <fullName evidence="4">Nucleoside hydrolase</fullName>
    </submittedName>
</protein>
<proteinExistence type="predicted"/>
<dbReference type="GO" id="GO:0016787">
    <property type="term" value="F:hydrolase activity"/>
    <property type="evidence" value="ECO:0007669"/>
    <property type="project" value="UniProtKB-KW"/>
</dbReference>
<gene>
    <name evidence="4" type="ORF">GCM10010492_23380</name>
</gene>
<organism evidence="4 5">
    <name type="scientific">Saccharothrix mutabilis subsp. mutabilis</name>
    <dbReference type="NCBI Taxonomy" id="66855"/>
    <lineage>
        <taxon>Bacteria</taxon>
        <taxon>Bacillati</taxon>
        <taxon>Actinomycetota</taxon>
        <taxon>Actinomycetes</taxon>
        <taxon>Pseudonocardiales</taxon>
        <taxon>Pseudonocardiaceae</taxon>
        <taxon>Saccharothrix</taxon>
    </lineage>
</organism>
<evidence type="ECO:0000313" key="5">
    <source>
        <dbReference type="Proteomes" id="UP001500416"/>
    </source>
</evidence>
<sequence>MDSPIVVHTDPGLDDALALLYLFAAGADVVAVGSVHGNLPAEPAAHNALRVLELAGRGDVPVAVGADRLRDGSSPPPELSGLVVHGPDGLGGRCGPPPLRRPVDGSAAEQLVRLARARPGELTVLELGPLTNLALALDLEPRLPALLRRVVWMGGSLATPGDVTPFADANAFHDPEAAEHVLAAGFPLTVVPVDATAPATADERWLTAVETAPGPVARRVTAWMGHYVHTQTTEDGERRCRLDDVVAAAIALEPDLALVTERLEVTCETAGHCRGRLLTDRRAIRFGVTLPPRRPVDVVLTARTDVVLDRLLRAVVGGPARSSV</sequence>
<keyword evidence="2" id="KW-0326">Glycosidase</keyword>
<evidence type="ECO:0000259" key="3">
    <source>
        <dbReference type="Pfam" id="PF01156"/>
    </source>
</evidence>
<dbReference type="PANTHER" id="PTHR12304:SF4">
    <property type="entry name" value="URIDINE NUCLEOSIDASE"/>
    <property type="match status" value="1"/>
</dbReference>
<dbReference type="SUPFAM" id="SSF53590">
    <property type="entry name" value="Nucleoside hydrolase"/>
    <property type="match status" value="1"/>
</dbReference>
<keyword evidence="1 4" id="KW-0378">Hydrolase</keyword>
<dbReference type="InterPro" id="IPR036452">
    <property type="entry name" value="Ribo_hydro-like"/>
</dbReference>
<dbReference type="InterPro" id="IPR001910">
    <property type="entry name" value="Inosine/uridine_hydrolase_dom"/>
</dbReference>
<evidence type="ECO:0000256" key="2">
    <source>
        <dbReference type="ARBA" id="ARBA00023295"/>
    </source>
</evidence>
<evidence type="ECO:0000313" key="4">
    <source>
        <dbReference type="EMBL" id="GAA0224540.1"/>
    </source>
</evidence>
<reference evidence="5" key="1">
    <citation type="journal article" date="2019" name="Int. J. Syst. Evol. Microbiol.">
        <title>The Global Catalogue of Microorganisms (GCM) 10K type strain sequencing project: providing services to taxonomists for standard genome sequencing and annotation.</title>
        <authorList>
            <consortium name="The Broad Institute Genomics Platform"/>
            <consortium name="The Broad Institute Genome Sequencing Center for Infectious Disease"/>
            <person name="Wu L."/>
            <person name="Ma J."/>
        </authorList>
    </citation>
    <scope>NUCLEOTIDE SEQUENCE [LARGE SCALE GENOMIC DNA]</scope>
    <source>
        <strain evidence="5">JCM 3380</strain>
    </source>
</reference>
<dbReference type="PANTHER" id="PTHR12304">
    <property type="entry name" value="INOSINE-URIDINE PREFERRING NUCLEOSIDE HYDROLASE"/>
    <property type="match status" value="1"/>
</dbReference>
<dbReference type="InterPro" id="IPR023186">
    <property type="entry name" value="IUNH"/>
</dbReference>
<name>A0ABP3D6C1_9PSEU</name>
<evidence type="ECO:0000256" key="1">
    <source>
        <dbReference type="ARBA" id="ARBA00022801"/>
    </source>
</evidence>
<dbReference type="Proteomes" id="UP001500416">
    <property type="component" value="Unassembled WGS sequence"/>
</dbReference>
<accession>A0ABP3D6C1</accession>
<dbReference type="RefSeq" id="WP_343933760.1">
    <property type="nucleotide sequence ID" value="NZ_BAAABU010000004.1"/>
</dbReference>
<dbReference type="EMBL" id="BAAABU010000004">
    <property type="protein sequence ID" value="GAA0224540.1"/>
    <property type="molecule type" value="Genomic_DNA"/>
</dbReference>
<keyword evidence="5" id="KW-1185">Reference proteome</keyword>
<comment type="caution">
    <text evidence="4">The sequence shown here is derived from an EMBL/GenBank/DDBJ whole genome shotgun (WGS) entry which is preliminary data.</text>
</comment>
<dbReference type="Pfam" id="PF01156">
    <property type="entry name" value="IU_nuc_hydro"/>
    <property type="match status" value="1"/>
</dbReference>
<dbReference type="Gene3D" id="3.90.245.10">
    <property type="entry name" value="Ribonucleoside hydrolase-like"/>
    <property type="match status" value="1"/>
</dbReference>